<dbReference type="PANTHER" id="PTHR30329">
    <property type="entry name" value="STATOR ELEMENT OF FLAGELLAR MOTOR COMPLEX"/>
    <property type="match status" value="1"/>
</dbReference>
<evidence type="ECO:0000256" key="8">
    <source>
        <dbReference type="SAM" id="MobiDB-lite"/>
    </source>
</evidence>
<protein>
    <submittedName>
        <fullName evidence="10">MotB family protein</fullName>
    </submittedName>
</protein>
<feature type="region of interest" description="Disordered" evidence="8">
    <location>
        <begin position="142"/>
        <end position="279"/>
    </location>
</feature>
<keyword evidence="3" id="KW-1003">Cell membrane</keyword>
<comment type="caution">
    <text evidence="10">The sequence shown here is derived from an EMBL/GenBank/DDBJ whole genome shotgun (WGS) entry which is preliminary data.</text>
</comment>
<keyword evidence="6 7" id="KW-0472">Membrane</keyword>
<dbReference type="Pfam" id="PF13677">
    <property type="entry name" value="MotB_plug"/>
    <property type="match status" value="1"/>
</dbReference>
<evidence type="ECO:0000256" key="7">
    <source>
        <dbReference type="PROSITE-ProRule" id="PRU00473"/>
    </source>
</evidence>
<dbReference type="PANTHER" id="PTHR30329:SF21">
    <property type="entry name" value="LIPOPROTEIN YIAD-RELATED"/>
    <property type="match status" value="1"/>
</dbReference>
<evidence type="ECO:0000256" key="3">
    <source>
        <dbReference type="ARBA" id="ARBA00022475"/>
    </source>
</evidence>
<dbReference type="InterPro" id="IPR025713">
    <property type="entry name" value="MotB-like_N_dom"/>
</dbReference>
<evidence type="ECO:0000256" key="6">
    <source>
        <dbReference type="ARBA" id="ARBA00023136"/>
    </source>
</evidence>
<accession>A0A939FXD0</accession>
<feature type="region of interest" description="Disordered" evidence="8">
    <location>
        <begin position="72"/>
        <end position="126"/>
    </location>
</feature>
<sequence length="432" mass="46318">MSEQSEAGHLEKQEIIIVRRGGHGEDGHHGGAWKIAFADFMTAMMAFFLVMWLTNSSDMATRKQVAQYFNPIKLNDPSPATRGIKQKDDGADREQSTNGESEAKTNGDPHGNPVAGKEKGGEEKAIFRDPYSVLAEIVSESNKNGDGEMSGKPDGSGLPGLNGGEAYRDPFDPDSWQLSPNMTESGGRLEDVPPLEFRTAVLPAEDPMSDPSKGPKGTGVDEQGAGVGEGDQKDKKGYKDAGDEAGAPSGKGTDPKGKAEDGKDKITGNKAKAKSGMAPDLATKLRSEIDAKLADLGDHIPSKIQVEDGDGGVTISLADDIKGGMFPIGSAKPTADAIRMMDRIAAVIAKQPGDITIRGHTDARPFSNGEYDNWRLSTARAHMAYYMLVRGGLDENRVKAIEGFADRELKDTKHPEAAINRRIEIFLREPKS</sequence>
<feature type="compositionally biased region" description="Basic and acidic residues" evidence="8">
    <location>
        <begin position="85"/>
        <end position="107"/>
    </location>
</feature>
<dbReference type="InterPro" id="IPR006665">
    <property type="entry name" value="OmpA-like"/>
</dbReference>
<dbReference type="AlphaFoldDB" id="A0A939FXD0"/>
<dbReference type="Proteomes" id="UP000664122">
    <property type="component" value="Unassembled WGS sequence"/>
</dbReference>
<evidence type="ECO:0000256" key="2">
    <source>
        <dbReference type="ARBA" id="ARBA00008914"/>
    </source>
</evidence>
<dbReference type="InterPro" id="IPR050330">
    <property type="entry name" value="Bact_OuterMem_StrucFunc"/>
</dbReference>
<feature type="compositionally biased region" description="Basic and acidic residues" evidence="8">
    <location>
        <begin position="253"/>
        <end position="267"/>
    </location>
</feature>
<proteinExistence type="inferred from homology"/>
<name>A0A939FXD0_9HYPH</name>
<feature type="domain" description="OmpA-like" evidence="9">
    <location>
        <begin position="313"/>
        <end position="431"/>
    </location>
</feature>
<dbReference type="PROSITE" id="PS51123">
    <property type="entry name" value="OMPA_2"/>
    <property type="match status" value="1"/>
</dbReference>
<dbReference type="Gene3D" id="3.30.1330.60">
    <property type="entry name" value="OmpA-like domain"/>
    <property type="match status" value="1"/>
</dbReference>
<evidence type="ECO:0000313" key="10">
    <source>
        <dbReference type="EMBL" id="MBO0661247.1"/>
    </source>
</evidence>
<dbReference type="GO" id="GO:0005886">
    <property type="term" value="C:plasma membrane"/>
    <property type="evidence" value="ECO:0007669"/>
    <property type="project" value="UniProtKB-SubCell"/>
</dbReference>
<evidence type="ECO:0000313" key="11">
    <source>
        <dbReference type="Proteomes" id="UP000664122"/>
    </source>
</evidence>
<comment type="similarity">
    <text evidence="2">Belongs to the MotB family.</text>
</comment>
<keyword evidence="5" id="KW-1133">Transmembrane helix</keyword>
<dbReference type="Pfam" id="PF00691">
    <property type="entry name" value="OmpA"/>
    <property type="match status" value="1"/>
</dbReference>
<organism evidence="10 11">
    <name type="scientific">Jiella flava</name>
    <dbReference type="NCBI Taxonomy" id="2816857"/>
    <lineage>
        <taxon>Bacteria</taxon>
        <taxon>Pseudomonadati</taxon>
        <taxon>Pseudomonadota</taxon>
        <taxon>Alphaproteobacteria</taxon>
        <taxon>Hyphomicrobiales</taxon>
        <taxon>Aurantimonadaceae</taxon>
        <taxon>Jiella</taxon>
    </lineage>
</organism>
<dbReference type="RefSeq" id="WP_207255886.1">
    <property type="nucleotide sequence ID" value="NZ_JAFMPP010000001.1"/>
</dbReference>
<feature type="compositionally biased region" description="Basic and acidic residues" evidence="8">
    <location>
        <begin position="116"/>
        <end position="126"/>
    </location>
</feature>
<gene>
    <name evidence="10" type="ORF">J1C48_01550</name>
</gene>
<dbReference type="NCBIfam" id="NF004651">
    <property type="entry name" value="PRK05996.1"/>
    <property type="match status" value="1"/>
</dbReference>
<reference evidence="10" key="1">
    <citation type="submission" date="2021-03" db="EMBL/GenBank/DDBJ databases">
        <title>Whole genome sequence of Jiella sp. CQZ9-1.</title>
        <authorList>
            <person name="Tuo L."/>
        </authorList>
    </citation>
    <scope>NUCLEOTIDE SEQUENCE</scope>
    <source>
        <strain evidence="10">CQZ9-1</strain>
    </source>
</reference>
<feature type="compositionally biased region" description="Basic and acidic residues" evidence="8">
    <location>
        <begin position="230"/>
        <end position="242"/>
    </location>
</feature>
<dbReference type="SUPFAM" id="SSF103088">
    <property type="entry name" value="OmpA-like"/>
    <property type="match status" value="1"/>
</dbReference>
<comment type="subcellular location">
    <subcellularLocation>
        <location evidence="1">Cell membrane</location>
        <topology evidence="1">Single-pass membrane protein</topology>
    </subcellularLocation>
</comment>
<evidence type="ECO:0000256" key="5">
    <source>
        <dbReference type="ARBA" id="ARBA00022989"/>
    </source>
</evidence>
<evidence type="ECO:0000259" key="9">
    <source>
        <dbReference type="PROSITE" id="PS51123"/>
    </source>
</evidence>
<keyword evidence="11" id="KW-1185">Reference proteome</keyword>
<dbReference type="CDD" id="cd07185">
    <property type="entry name" value="OmpA_C-like"/>
    <property type="match status" value="1"/>
</dbReference>
<evidence type="ECO:0000256" key="1">
    <source>
        <dbReference type="ARBA" id="ARBA00004162"/>
    </source>
</evidence>
<dbReference type="InterPro" id="IPR036737">
    <property type="entry name" value="OmpA-like_sf"/>
</dbReference>
<evidence type="ECO:0000256" key="4">
    <source>
        <dbReference type="ARBA" id="ARBA00022692"/>
    </source>
</evidence>
<keyword evidence="4" id="KW-0812">Transmembrane</keyword>
<dbReference type="EMBL" id="JAFMPP010000001">
    <property type="protein sequence ID" value="MBO0661247.1"/>
    <property type="molecule type" value="Genomic_DNA"/>
</dbReference>